<feature type="compositionally biased region" description="Low complexity" evidence="1">
    <location>
        <begin position="145"/>
        <end position="167"/>
    </location>
</feature>
<comment type="caution">
    <text evidence="2">The sequence shown here is derived from an EMBL/GenBank/DDBJ whole genome shotgun (WGS) entry which is preliminary data.</text>
</comment>
<sequence length="380" mass="39915">MITRRDLCVAVIAAGATATGFVTPWGTIRDAFAPPANNTGLGRAFDTLLAGLDGTQGVGRIVAEGSAPGTSADALIERLGSHLEGALSDRASIEARLGERVRADFAAARTCRVDGWTLSQTECDLAGLRWHLMHDAPAPSRASNTATPLPAAGAATGAAASDAAKAPGQPPAAIVEITNWGPRTTEQGSKFNVQPDGHSGLWFVAPGAPDWVKVRIDGQESPTTVSEAGFTSGIFGSLQERILATPGSYRVELYDPVNDTVQPIGELVVRPMAERAVREDGTRSSIFCPVTGWGPTETTVGVAENAQPDGSQGMWFLLPCAPNNVQLVFGDDRLPATRTDRGITSRVPLALLESPGTVSIRLRHIHSGEELTVGLFEIRP</sequence>
<dbReference type="RefSeq" id="WP_337335794.1">
    <property type="nucleotide sequence ID" value="NZ_JBBDHC010000015.1"/>
</dbReference>
<evidence type="ECO:0000313" key="2">
    <source>
        <dbReference type="EMBL" id="MEJ1250091.1"/>
    </source>
</evidence>
<dbReference type="AlphaFoldDB" id="A0AAW9R8D0"/>
<dbReference type="EMBL" id="JBBDHC010000015">
    <property type="protein sequence ID" value="MEJ1250091.1"/>
    <property type="molecule type" value="Genomic_DNA"/>
</dbReference>
<keyword evidence="3" id="KW-1185">Reference proteome</keyword>
<evidence type="ECO:0000313" key="3">
    <source>
        <dbReference type="Proteomes" id="UP001364472"/>
    </source>
</evidence>
<evidence type="ECO:0000256" key="1">
    <source>
        <dbReference type="SAM" id="MobiDB-lite"/>
    </source>
</evidence>
<name>A0AAW9R8D0_9GAMM</name>
<gene>
    <name evidence="2" type="ORF">WB794_10465</name>
</gene>
<protein>
    <submittedName>
        <fullName evidence="2">Uncharacterized protein</fullName>
    </submittedName>
</protein>
<reference evidence="2 3" key="1">
    <citation type="journal article" date="2016" name="Antonie Van Leeuwenhoek">
        <title>Denitratimonas tolerans gen. nov., sp. nov., a denitrifying bacterium isolated from a bioreactor for tannery wastewater treatment.</title>
        <authorList>
            <person name="Han S.I."/>
            <person name="Kim J.O."/>
            <person name="Lee Y.R."/>
            <person name="Ekpeghere K.I."/>
            <person name="Koh S.C."/>
            <person name="Whang K.S."/>
        </authorList>
    </citation>
    <scope>NUCLEOTIDE SEQUENCE [LARGE SCALE GENOMIC DNA]</scope>
    <source>
        <strain evidence="2 3">KACC 17565</strain>
    </source>
</reference>
<accession>A0AAW9R8D0</accession>
<proteinExistence type="predicted"/>
<dbReference type="Proteomes" id="UP001364472">
    <property type="component" value="Unassembled WGS sequence"/>
</dbReference>
<feature type="region of interest" description="Disordered" evidence="1">
    <location>
        <begin position="138"/>
        <end position="168"/>
    </location>
</feature>
<organism evidence="2 3">
    <name type="scientific">Denitratimonas tolerans</name>
    <dbReference type="NCBI Taxonomy" id="1338420"/>
    <lineage>
        <taxon>Bacteria</taxon>
        <taxon>Pseudomonadati</taxon>
        <taxon>Pseudomonadota</taxon>
        <taxon>Gammaproteobacteria</taxon>
        <taxon>Lysobacterales</taxon>
        <taxon>Lysobacteraceae</taxon>
        <taxon>Denitratimonas</taxon>
    </lineage>
</organism>